<comment type="caution">
    <text evidence="2">The sequence shown here is derived from an EMBL/GenBank/DDBJ whole genome shotgun (WGS) entry which is preliminary data.</text>
</comment>
<reference evidence="3" key="1">
    <citation type="journal article" date="2016" name="Nat. Commun.">
        <title>The Gonium pectorale genome demonstrates co-option of cell cycle regulation during the evolution of multicellularity.</title>
        <authorList>
            <person name="Hanschen E.R."/>
            <person name="Marriage T.N."/>
            <person name="Ferris P.J."/>
            <person name="Hamaji T."/>
            <person name="Toyoda A."/>
            <person name="Fujiyama A."/>
            <person name="Neme R."/>
            <person name="Noguchi H."/>
            <person name="Minakuchi Y."/>
            <person name="Suzuki M."/>
            <person name="Kawai-Toyooka H."/>
            <person name="Smith D.R."/>
            <person name="Sparks H."/>
            <person name="Anderson J."/>
            <person name="Bakaric R."/>
            <person name="Luria V."/>
            <person name="Karger A."/>
            <person name="Kirschner M.W."/>
            <person name="Durand P.M."/>
            <person name="Michod R.E."/>
            <person name="Nozaki H."/>
            <person name="Olson B.J."/>
        </authorList>
    </citation>
    <scope>NUCLEOTIDE SEQUENCE [LARGE SCALE GENOMIC DNA]</scope>
    <source>
        <strain evidence="3">NIES-2863</strain>
    </source>
</reference>
<sequence>MLGERAVLGALARTAPAPTPATAPAAAGDGTAAPAPAPSASASPRWPPSAWSSALLAVPRTLRMMYLHAWQSAAVRTYGCERAVEGDLVLPRGGSGADEAAVAEAAGGADELAAAAEADGADAEAMEGAEEDVHATNTSGGGGGGGAAARLAAVRVVSAADAAAGRYSVYDVVLPLPGTEVLYPQHETGHFMRQAAAEAGVDLAQPSASSGPAPRELSFASLTGDYRRLLHRPADFSYALKRYTDPNDDSLVETDLERLQRGPPPPPYPPPPPLPPPPAGATIETAAEAAAPPAANPSTSGTTTAAAAAAPTPSAAAAAAGSAAAAGGVAVTGSGPRLGLELRFRLPASCYATMLLRELMKTSTSKAFHQGLSAAAAATAAVAAAAGGDEGGATVDGGDGGTAPGDVDGDGAVAGEAMDGDAPASAAD</sequence>
<dbReference type="STRING" id="33097.A0A150GA51"/>
<evidence type="ECO:0000313" key="2">
    <source>
        <dbReference type="EMBL" id="KXZ46445.1"/>
    </source>
</evidence>
<dbReference type="InterPro" id="IPR020103">
    <property type="entry name" value="PsdUridine_synth_cat_dom_sf"/>
</dbReference>
<dbReference type="EMBL" id="LSYV01000044">
    <property type="protein sequence ID" value="KXZ46445.1"/>
    <property type="molecule type" value="Genomic_DNA"/>
</dbReference>
<feature type="compositionally biased region" description="Pro residues" evidence="1">
    <location>
        <begin position="262"/>
        <end position="279"/>
    </location>
</feature>
<dbReference type="GO" id="GO:0009982">
    <property type="term" value="F:pseudouridine synthase activity"/>
    <property type="evidence" value="ECO:0007669"/>
    <property type="project" value="InterPro"/>
</dbReference>
<dbReference type="AlphaFoldDB" id="A0A150GA51"/>
<dbReference type="PANTHER" id="PTHR13326:SF21">
    <property type="entry name" value="PSEUDOURIDYLATE SYNTHASE PUS7L"/>
    <property type="match status" value="1"/>
</dbReference>
<dbReference type="GO" id="GO:0001522">
    <property type="term" value="P:pseudouridine synthesis"/>
    <property type="evidence" value="ECO:0007669"/>
    <property type="project" value="InterPro"/>
</dbReference>
<dbReference type="GO" id="GO:0003723">
    <property type="term" value="F:RNA binding"/>
    <property type="evidence" value="ECO:0007669"/>
    <property type="project" value="InterPro"/>
</dbReference>
<name>A0A150GA51_GONPE</name>
<evidence type="ECO:0008006" key="4">
    <source>
        <dbReference type="Google" id="ProtNLM"/>
    </source>
</evidence>
<organism evidence="2 3">
    <name type="scientific">Gonium pectorale</name>
    <name type="common">Green alga</name>
    <dbReference type="NCBI Taxonomy" id="33097"/>
    <lineage>
        <taxon>Eukaryota</taxon>
        <taxon>Viridiplantae</taxon>
        <taxon>Chlorophyta</taxon>
        <taxon>core chlorophytes</taxon>
        <taxon>Chlorophyceae</taxon>
        <taxon>CS clade</taxon>
        <taxon>Chlamydomonadales</taxon>
        <taxon>Volvocaceae</taxon>
        <taxon>Gonium</taxon>
    </lineage>
</organism>
<dbReference type="PANTHER" id="PTHR13326">
    <property type="entry name" value="TRNA PSEUDOURIDINE SYNTHASE D"/>
    <property type="match status" value="1"/>
</dbReference>
<dbReference type="InterPro" id="IPR001656">
    <property type="entry name" value="PsdUridine_synth_TruD"/>
</dbReference>
<dbReference type="InterPro" id="IPR042214">
    <property type="entry name" value="TruD_catalytic"/>
</dbReference>
<dbReference type="GO" id="GO:0005634">
    <property type="term" value="C:nucleus"/>
    <property type="evidence" value="ECO:0007669"/>
    <property type="project" value="TreeGrafter"/>
</dbReference>
<feature type="region of interest" description="Disordered" evidence="1">
    <location>
        <begin position="257"/>
        <end position="307"/>
    </location>
</feature>
<dbReference type="SUPFAM" id="SSF55120">
    <property type="entry name" value="Pseudouridine synthase"/>
    <property type="match status" value="1"/>
</dbReference>
<protein>
    <recommendedName>
        <fullName evidence="4">TRUD domain-containing protein</fullName>
    </recommendedName>
</protein>
<feature type="region of interest" description="Disordered" evidence="1">
    <location>
        <begin position="13"/>
        <end position="49"/>
    </location>
</feature>
<feature type="region of interest" description="Disordered" evidence="1">
    <location>
        <begin position="393"/>
        <end position="428"/>
    </location>
</feature>
<keyword evidence="3" id="KW-1185">Reference proteome</keyword>
<dbReference type="Gene3D" id="3.30.2350.20">
    <property type="entry name" value="TruD, catalytic domain"/>
    <property type="match status" value="1"/>
</dbReference>
<dbReference type="OrthoDB" id="447290at2759"/>
<accession>A0A150GA51</accession>
<evidence type="ECO:0000256" key="1">
    <source>
        <dbReference type="SAM" id="MobiDB-lite"/>
    </source>
</evidence>
<proteinExistence type="predicted"/>
<dbReference type="Proteomes" id="UP000075714">
    <property type="component" value="Unassembled WGS sequence"/>
</dbReference>
<feature type="compositionally biased region" description="Low complexity" evidence="1">
    <location>
        <begin position="280"/>
        <end position="307"/>
    </location>
</feature>
<gene>
    <name evidence="2" type="ORF">GPECTOR_43g881</name>
</gene>
<evidence type="ECO:0000313" key="3">
    <source>
        <dbReference type="Proteomes" id="UP000075714"/>
    </source>
</evidence>
<feature type="compositionally biased region" description="Gly residues" evidence="1">
    <location>
        <begin position="393"/>
        <end position="403"/>
    </location>
</feature>
<feature type="compositionally biased region" description="Low complexity" evidence="1">
    <location>
        <begin position="404"/>
        <end position="422"/>
    </location>
</feature>